<evidence type="ECO:0000313" key="3">
    <source>
        <dbReference type="EMBL" id="MBB6564169.1"/>
    </source>
</evidence>
<keyword evidence="1" id="KW-0106">Calcium</keyword>
<proteinExistence type="predicted"/>
<sequence>MDGSIGNNTYLFGRGDGVDTIGDYNDGSAGKRNVLRFKAGVSASDVTVSRQDTYLVLSINGTSDKVSATSFFYQNTPTNTWNPIQEVVFEDGTTWSMTDLVAKTQGASAQGGSGSSSQSRARVLEGFDTQAAIQTATLNNQAQQLADAMAGFAPSVGGQTSGSAGAYAQGAIPVLVPNALG</sequence>
<name>A0A7X0PM46_9BURK</name>
<dbReference type="InterPro" id="IPR010566">
    <property type="entry name" value="Haemolys_ca-bd"/>
</dbReference>
<evidence type="ECO:0000259" key="2">
    <source>
        <dbReference type="Pfam" id="PF06594"/>
    </source>
</evidence>
<gene>
    <name evidence="3" type="ORF">HNP48_006896</name>
</gene>
<organism evidence="3 4">
    <name type="scientific">Acidovorax soli</name>
    <dbReference type="NCBI Taxonomy" id="592050"/>
    <lineage>
        <taxon>Bacteria</taxon>
        <taxon>Pseudomonadati</taxon>
        <taxon>Pseudomonadota</taxon>
        <taxon>Betaproteobacteria</taxon>
        <taxon>Burkholderiales</taxon>
        <taxon>Comamonadaceae</taxon>
        <taxon>Acidovorax</taxon>
    </lineage>
</organism>
<keyword evidence="4" id="KW-1185">Reference proteome</keyword>
<comment type="caution">
    <text evidence="3">The sequence shown here is derived from an EMBL/GenBank/DDBJ whole genome shotgun (WGS) entry which is preliminary data.</text>
</comment>
<dbReference type="EMBL" id="JACHLK010000031">
    <property type="protein sequence ID" value="MBB6564169.1"/>
    <property type="molecule type" value="Genomic_DNA"/>
</dbReference>
<dbReference type="InterPro" id="IPR011049">
    <property type="entry name" value="Serralysin-like_metalloprot_C"/>
</dbReference>
<accession>A0A7X0PM46</accession>
<dbReference type="Proteomes" id="UP000575083">
    <property type="component" value="Unassembled WGS sequence"/>
</dbReference>
<evidence type="ECO:0000256" key="1">
    <source>
        <dbReference type="ARBA" id="ARBA00022837"/>
    </source>
</evidence>
<dbReference type="Pfam" id="PF06594">
    <property type="entry name" value="HCBP_related"/>
    <property type="match status" value="1"/>
</dbReference>
<dbReference type="SUPFAM" id="SSF51120">
    <property type="entry name" value="beta-Roll"/>
    <property type="match status" value="1"/>
</dbReference>
<feature type="domain" description="Haemolysin-type calcium binding-related" evidence="2">
    <location>
        <begin position="55"/>
        <end position="96"/>
    </location>
</feature>
<dbReference type="AlphaFoldDB" id="A0A7X0PM46"/>
<protein>
    <recommendedName>
        <fullName evidence="2">Haemolysin-type calcium binding-related domain-containing protein</fullName>
    </recommendedName>
</protein>
<evidence type="ECO:0000313" key="4">
    <source>
        <dbReference type="Proteomes" id="UP000575083"/>
    </source>
</evidence>
<reference evidence="3 4" key="1">
    <citation type="submission" date="2020-08" db="EMBL/GenBank/DDBJ databases">
        <title>Functional genomics of gut bacteria from endangered species of beetles.</title>
        <authorList>
            <person name="Carlos-Shanley C."/>
        </authorList>
    </citation>
    <scope>NUCLEOTIDE SEQUENCE [LARGE SCALE GENOMIC DNA]</scope>
    <source>
        <strain evidence="3 4">S00198</strain>
    </source>
</reference>